<dbReference type="InterPro" id="IPR029032">
    <property type="entry name" value="AhpD-like"/>
</dbReference>
<comment type="caution">
    <text evidence="2">The sequence shown here is derived from an EMBL/GenBank/DDBJ whole genome shotgun (WGS) entry which is preliminary data.</text>
</comment>
<dbReference type="NCBIfam" id="TIGR00778">
    <property type="entry name" value="ahpD_dom"/>
    <property type="match status" value="1"/>
</dbReference>
<dbReference type="AlphaFoldDB" id="A0A9X1XQD8"/>
<sequence>MQTRVNILQTQPEAYKAMMGLEKYIASTSLSSTHKELIKIRASQINGCAYCINMHTKEARKKGETEQRIYLLNAWRETDLYTAEEQAILAMTEEVTLIQNKLSKATYEQAKSLFDERYIAEIIMMITTINAWNRIAIPTTMPLD</sequence>
<accession>A0A9X1XQD8</accession>
<dbReference type="PANTHER" id="PTHR34846">
    <property type="entry name" value="4-CARBOXYMUCONOLACTONE DECARBOXYLASE FAMILY PROTEIN (AFU_ORTHOLOGUE AFUA_6G11590)"/>
    <property type="match status" value="1"/>
</dbReference>
<dbReference type="SUPFAM" id="SSF69118">
    <property type="entry name" value="AhpD-like"/>
    <property type="match status" value="1"/>
</dbReference>
<dbReference type="InterPro" id="IPR004675">
    <property type="entry name" value="AhpD_core"/>
</dbReference>
<dbReference type="GO" id="GO:0051920">
    <property type="term" value="F:peroxiredoxin activity"/>
    <property type="evidence" value="ECO:0007669"/>
    <property type="project" value="InterPro"/>
</dbReference>
<organism evidence="2 3">
    <name type="scientific">Flavobacterium pygoscelis</name>
    <dbReference type="NCBI Taxonomy" id="2893176"/>
    <lineage>
        <taxon>Bacteria</taxon>
        <taxon>Pseudomonadati</taxon>
        <taxon>Bacteroidota</taxon>
        <taxon>Flavobacteriia</taxon>
        <taxon>Flavobacteriales</taxon>
        <taxon>Flavobacteriaceae</taxon>
        <taxon>Flavobacterium</taxon>
    </lineage>
</organism>
<dbReference type="EMBL" id="JALNUB010000003">
    <property type="protein sequence ID" value="MCK8141134.1"/>
    <property type="molecule type" value="Genomic_DNA"/>
</dbReference>
<name>A0A9X1XQD8_9FLAO</name>
<dbReference type="RefSeq" id="WP_248428026.1">
    <property type="nucleotide sequence ID" value="NZ_JALNUB010000003.1"/>
</dbReference>
<dbReference type="PANTHER" id="PTHR34846:SF10">
    <property type="entry name" value="CYTOPLASMIC PROTEIN"/>
    <property type="match status" value="1"/>
</dbReference>
<dbReference type="Proteomes" id="UP001139260">
    <property type="component" value="Unassembled WGS sequence"/>
</dbReference>
<evidence type="ECO:0000259" key="1">
    <source>
        <dbReference type="Pfam" id="PF02627"/>
    </source>
</evidence>
<protein>
    <submittedName>
        <fullName evidence="2">Carboxymuconolactone decarboxylase family protein</fullName>
    </submittedName>
</protein>
<proteinExistence type="predicted"/>
<evidence type="ECO:0000313" key="2">
    <source>
        <dbReference type="EMBL" id="MCK8141134.1"/>
    </source>
</evidence>
<feature type="domain" description="Carboxymuconolactone decarboxylase-like" evidence="1">
    <location>
        <begin position="12"/>
        <end position="94"/>
    </location>
</feature>
<dbReference type="InterPro" id="IPR003779">
    <property type="entry name" value="CMD-like"/>
</dbReference>
<evidence type="ECO:0000313" key="3">
    <source>
        <dbReference type="Proteomes" id="UP001139260"/>
    </source>
</evidence>
<keyword evidence="3" id="KW-1185">Reference proteome</keyword>
<dbReference type="Gene3D" id="1.20.1290.10">
    <property type="entry name" value="AhpD-like"/>
    <property type="match status" value="1"/>
</dbReference>
<reference evidence="2" key="1">
    <citation type="submission" date="2022-04" db="EMBL/GenBank/DDBJ databases">
        <title>Flavobacterium pygoscelis sp. nov. isolated from Chinstrap chick (Pygoscelis antarcticus).</title>
        <authorList>
            <person name="Irgang R."/>
            <person name="Poblete-Morales M."/>
            <person name="Avendano-Herrera R."/>
        </authorList>
    </citation>
    <scope>NUCLEOTIDE SEQUENCE</scope>
    <source>
        <strain evidence="2">I-SCBP12n</strain>
    </source>
</reference>
<gene>
    <name evidence="2" type="ORF">MW871_04430</name>
</gene>
<dbReference type="Pfam" id="PF02627">
    <property type="entry name" value="CMD"/>
    <property type="match status" value="1"/>
</dbReference>